<dbReference type="Proteomes" id="UP000051952">
    <property type="component" value="Unassembled WGS sequence"/>
</dbReference>
<evidence type="ECO:0000313" key="3">
    <source>
        <dbReference type="Proteomes" id="UP000051952"/>
    </source>
</evidence>
<reference evidence="3" key="1">
    <citation type="submission" date="2015-09" db="EMBL/GenBank/DDBJ databases">
        <authorList>
            <consortium name="Pathogen Informatics"/>
        </authorList>
    </citation>
    <scope>NUCLEOTIDE SEQUENCE [LARGE SCALE GENOMIC DNA]</scope>
    <source>
        <strain evidence="3">Lake Konstanz</strain>
    </source>
</reference>
<feature type="non-terminal residue" evidence="2">
    <location>
        <position position="1"/>
    </location>
</feature>
<feature type="domain" description="DUF7623" evidence="1">
    <location>
        <begin position="215"/>
        <end position="246"/>
    </location>
</feature>
<protein>
    <recommendedName>
        <fullName evidence="1">DUF7623 domain-containing protein</fullName>
    </recommendedName>
</protein>
<evidence type="ECO:0000259" key="1">
    <source>
        <dbReference type="Pfam" id="PF24610"/>
    </source>
</evidence>
<dbReference type="OMA" id="EQMRCRV"/>
<feature type="domain" description="DUF7623" evidence="1">
    <location>
        <begin position="74"/>
        <end position="116"/>
    </location>
</feature>
<gene>
    <name evidence="2" type="ORF">BSAL_09410</name>
</gene>
<keyword evidence="3" id="KW-1185">Reference proteome</keyword>
<dbReference type="EMBL" id="CYKH01001483">
    <property type="protein sequence ID" value="CUG87256.1"/>
    <property type="molecule type" value="Genomic_DNA"/>
</dbReference>
<organism evidence="2 3">
    <name type="scientific">Bodo saltans</name>
    <name type="common">Flagellated protozoan</name>
    <dbReference type="NCBI Taxonomy" id="75058"/>
    <lineage>
        <taxon>Eukaryota</taxon>
        <taxon>Discoba</taxon>
        <taxon>Euglenozoa</taxon>
        <taxon>Kinetoplastea</taxon>
        <taxon>Metakinetoplastina</taxon>
        <taxon>Eubodonida</taxon>
        <taxon>Bodonidae</taxon>
        <taxon>Bodo</taxon>
    </lineage>
</organism>
<proteinExistence type="predicted"/>
<sequence length="247" mass="26700">DAVFSGMAARHSELMKDPVRNGDALAALEARMNERVAELALGARRREERAGADQDALRAAYPMLGRPIDPLVVGDTVMEELAAERARLLADPNSDPQRIAQLEEEMRARAASLAAASRGGHGGKRRAVAASKYPFLGDVANIDELGLEDDSYFRALAAAREALVAGSGGDGDAPTIRALEEQMRCRVRQLSSDVVKATDVDGRERDSAEASYPFLDKRPQGIPLGDLHVDDDRAFRNLAGERALLLR</sequence>
<dbReference type="VEuPathDB" id="TriTrypDB:BSAL_09410"/>
<feature type="non-terminal residue" evidence="2">
    <location>
        <position position="247"/>
    </location>
</feature>
<accession>A0A0S4J9T9</accession>
<name>A0A0S4J9T9_BODSA</name>
<dbReference type="Pfam" id="PF24610">
    <property type="entry name" value="DUF7623"/>
    <property type="match status" value="4"/>
</dbReference>
<dbReference type="AlphaFoldDB" id="A0A0S4J9T9"/>
<feature type="domain" description="DUF7623" evidence="1">
    <location>
        <begin position="1"/>
        <end position="46"/>
    </location>
</feature>
<feature type="domain" description="DUF7623" evidence="1">
    <location>
        <begin position="142"/>
        <end position="196"/>
    </location>
</feature>
<evidence type="ECO:0000313" key="2">
    <source>
        <dbReference type="EMBL" id="CUG87256.1"/>
    </source>
</evidence>
<dbReference type="InterPro" id="IPR056040">
    <property type="entry name" value="DUF7623"/>
</dbReference>